<dbReference type="InterPro" id="IPR011761">
    <property type="entry name" value="ATP-grasp"/>
</dbReference>
<proteinExistence type="predicted"/>
<dbReference type="SUPFAM" id="SSF56059">
    <property type="entry name" value="Glutathione synthetase ATP-binding domain-like"/>
    <property type="match status" value="1"/>
</dbReference>
<organism evidence="6 8">
    <name type="scientific">Blautia obeum</name>
    <dbReference type="NCBI Taxonomy" id="40520"/>
    <lineage>
        <taxon>Bacteria</taxon>
        <taxon>Bacillati</taxon>
        <taxon>Bacillota</taxon>
        <taxon>Clostridia</taxon>
        <taxon>Lachnospirales</taxon>
        <taxon>Lachnospiraceae</taxon>
        <taxon>Blautia</taxon>
    </lineage>
</organism>
<dbReference type="PROSITE" id="PS50975">
    <property type="entry name" value="ATP_GRASP"/>
    <property type="match status" value="1"/>
</dbReference>
<sequence>MKKIMILGGGPNQIGLLKAAKKCRYIVILCDKNPNCIGRSLSDSFYEVDTIDDEKLLKIAIKEKIDGVISNSEAIMENVAIIASELGLRGNSRESISILNSKEMFRDFQQEIGLYAPKHAIVENIDELSNMLSDFEFPIIVKPVKCSGTRGTEKFESLDVEKIRETVNSCMNYSRNKKCSIEEYVEMSSLIVLEGDVFLNQGKIFFGGLFFTQRSKELPMVPMTYMSPYIDSQKHMRIIEKTLIEIFDKLKIRHGQYNIEAYFNKDDLLFIIEINARQGGHGLPAYVKLATGIDLDKALVTTAVGDDEYFDNIMNEQFEQKYATRHTIFGNKDGILNGLYISEDIRPYVVSIELEKKIGDSVEKRKNGSSYIGFVNLVFENYELQHKYSENIEDYIYPIIR</sequence>
<keyword evidence="2 4" id="KW-0547">Nucleotide-binding</keyword>
<dbReference type="RefSeq" id="WP_117627876.1">
    <property type="nucleotide sequence ID" value="NZ_QRYY01000005.1"/>
</dbReference>
<keyword evidence="3 4" id="KW-0067">ATP-binding</keyword>
<name>A0A395X6E0_9FIRM</name>
<reference evidence="7 9" key="2">
    <citation type="journal article" date="2019" name="Science, e1252229">
        <title>Invertible promoters mediate bacterial phase variation, antibiotic resistance, and host adaptation in the gut.</title>
        <authorList>
            <person name="Jiang X."/>
            <person name="Hall A.B."/>
            <person name="Arthur T.D."/>
            <person name="Plichta D.R."/>
            <person name="Covington C.T."/>
            <person name="Poyet M."/>
            <person name="Crothers J."/>
            <person name="Moses P.L."/>
            <person name="Tolonen A.C."/>
            <person name="Vlamakis H."/>
            <person name="Alm E.J."/>
            <person name="Xavier R.J."/>
        </authorList>
    </citation>
    <scope>NUCLEOTIDE SEQUENCE [LARGE SCALE GENOMIC DNA]</scope>
    <source>
        <strain evidence="7">Af_0058</strain>
        <strain evidence="9">af_0058</strain>
    </source>
</reference>
<dbReference type="AlphaFoldDB" id="A0A395X6E0"/>
<keyword evidence="1" id="KW-0436">Ligase</keyword>
<feature type="domain" description="ATP-grasp" evidence="5">
    <location>
        <begin position="106"/>
        <end position="304"/>
    </location>
</feature>
<evidence type="ECO:0000313" key="8">
    <source>
        <dbReference type="Proteomes" id="UP000265828"/>
    </source>
</evidence>
<dbReference type="SUPFAM" id="SSF52440">
    <property type="entry name" value="PreATP-grasp domain"/>
    <property type="match status" value="1"/>
</dbReference>
<dbReference type="GO" id="GO:0046872">
    <property type="term" value="F:metal ion binding"/>
    <property type="evidence" value="ECO:0007669"/>
    <property type="project" value="InterPro"/>
</dbReference>
<dbReference type="Proteomes" id="UP000293506">
    <property type="component" value="Unassembled WGS sequence"/>
</dbReference>
<dbReference type="GO" id="GO:0016874">
    <property type="term" value="F:ligase activity"/>
    <property type="evidence" value="ECO:0007669"/>
    <property type="project" value="UniProtKB-KW"/>
</dbReference>
<dbReference type="InterPro" id="IPR052032">
    <property type="entry name" value="ATP-dep_AA_Ligase"/>
</dbReference>
<reference evidence="6 8" key="1">
    <citation type="submission" date="2018-08" db="EMBL/GenBank/DDBJ databases">
        <title>A genome reference for cultivated species of the human gut microbiota.</title>
        <authorList>
            <person name="Zou Y."/>
            <person name="Xue W."/>
            <person name="Luo G."/>
        </authorList>
    </citation>
    <scope>NUCLEOTIDE SEQUENCE [LARGE SCALE GENOMIC DNA]</scope>
    <source>
        <strain evidence="6 8">AF14-23</strain>
    </source>
</reference>
<gene>
    <name evidence="6" type="ORF">DWW07_10060</name>
    <name evidence="7" type="ORF">EAI82_10955</name>
</gene>
<evidence type="ECO:0000256" key="1">
    <source>
        <dbReference type="ARBA" id="ARBA00022598"/>
    </source>
</evidence>
<dbReference type="EMBL" id="QRZI01000006">
    <property type="protein sequence ID" value="RGV63451.1"/>
    <property type="molecule type" value="Genomic_DNA"/>
</dbReference>
<dbReference type="Gene3D" id="3.30.470.20">
    <property type="entry name" value="ATP-grasp fold, B domain"/>
    <property type="match status" value="1"/>
</dbReference>
<dbReference type="Proteomes" id="UP000265828">
    <property type="component" value="Unassembled WGS sequence"/>
</dbReference>
<dbReference type="PANTHER" id="PTHR43585">
    <property type="entry name" value="FUMIPYRROLE BIOSYNTHESIS PROTEIN C"/>
    <property type="match status" value="1"/>
</dbReference>
<evidence type="ECO:0000256" key="3">
    <source>
        <dbReference type="ARBA" id="ARBA00022840"/>
    </source>
</evidence>
<dbReference type="EMBL" id="RCXQ01000010">
    <property type="protein sequence ID" value="RYT65809.1"/>
    <property type="molecule type" value="Genomic_DNA"/>
</dbReference>
<comment type="caution">
    <text evidence="6">The sequence shown here is derived from an EMBL/GenBank/DDBJ whole genome shotgun (WGS) entry which is preliminary data.</text>
</comment>
<accession>A0A395X6E0</accession>
<protein>
    <submittedName>
        <fullName evidence="6">ATP-grasp domain-containing protein</fullName>
    </submittedName>
</protein>
<evidence type="ECO:0000259" key="5">
    <source>
        <dbReference type="PROSITE" id="PS50975"/>
    </source>
</evidence>
<dbReference type="GO" id="GO:0005524">
    <property type="term" value="F:ATP binding"/>
    <property type="evidence" value="ECO:0007669"/>
    <property type="project" value="UniProtKB-UniRule"/>
</dbReference>
<evidence type="ECO:0000313" key="7">
    <source>
        <dbReference type="EMBL" id="RYT65809.1"/>
    </source>
</evidence>
<dbReference type="Gene3D" id="3.40.50.20">
    <property type="match status" value="1"/>
</dbReference>
<evidence type="ECO:0000313" key="9">
    <source>
        <dbReference type="Proteomes" id="UP000293506"/>
    </source>
</evidence>
<dbReference type="PANTHER" id="PTHR43585:SF2">
    <property type="entry name" value="ATP-GRASP ENZYME FSQD"/>
    <property type="match status" value="1"/>
</dbReference>
<evidence type="ECO:0000313" key="6">
    <source>
        <dbReference type="EMBL" id="RGV63451.1"/>
    </source>
</evidence>
<evidence type="ECO:0000256" key="4">
    <source>
        <dbReference type="PROSITE-ProRule" id="PRU00409"/>
    </source>
</evidence>
<dbReference type="Pfam" id="PF13535">
    <property type="entry name" value="ATP-grasp_4"/>
    <property type="match status" value="1"/>
</dbReference>
<evidence type="ECO:0000256" key="2">
    <source>
        <dbReference type="ARBA" id="ARBA00022741"/>
    </source>
</evidence>
<dbReference type="InterPro" id="IPR016185">
    <property type="entry name" value="PreATP-grasp_dom_sf"/>
</dbReference>